<feature type="domain" description="Xylose isomerase-like TIM barrel" evidence="1">
    <location>
        <begin position="29"/>
        <end position="284"/>
    </location>
</feature>
<evidence type="ECO:0000313" key="3">
    <source>
        <dbReference type="EMBL" id="KAB2799154.1"/>
    </source>
</evidence>
<dbReference type="InterPro" id="IPR036237">
    <property type="entry name" value="Xyl_isomerase-like_sf"/>
</dbReference>
<evidence type="ECO:0000313" key="2">
    <source>
        <dbReference type="EMBL" id="KAB2772787.1"/>
    </source>
</evidence>
<reference evidence="5 6" key="1">
    <citation type="submission" date="2019-09" db="EMBL/GenBank/DDBJ databases">
        <title>Taxonomic organization of the family Brucellaceae based on a phylogenomic approach.</title>
        <authorList>
            <person name="Leclercq S."/>
            <person name="Cloeckaert A."/>
            <person name="Zygmunt M.S."/>
        </authorList>
    </citation>
    <scope>NUCLEOTIDE SEQUENCE [LARGE SCALE GENOMIC DNA]</scope>
    <source>
        <strain evidence="3 5">CCUG 34461</strain>
        <strain evidence="2 6">LMG 3313</strain>
    </source>
</reference>
<reference evidence="4" key="3">
    <citation type="submission" date="2020-10" db="EMBL/GenBank/DDBJ databases">
        <title>Enrichment of novel Verrucomicrobia, Bacteroidetes and Krumholzibacteria in an oxygen-limited, methane- and iron-fed bioreactor inoculated with Bothnian Sea sediments.</title>
        <authorList>
            <person name="Martins P.D."/>
            <person name="de Jong A."/>
            <person name="Lenstra W.K."/>
            <person name="van Helmond N.A.G.M."/>
            <person name="Slomp C.P."/>
            <person name="Jetten M.S.M."/>
            <person name="Welte C.U."/>
            <person name="Rasigraf O."/>
        </authorList>
    </citation>
    <scope>NUCLEOTIDE SEQUENCE</scope>
    <source>
        <strain evidence="4">MAG47</strain>
    </source>
</reference>
<evidence type="ECO:0000259" key="1">
    <source>
        <dbReference type="Pfam" id="PF01261"/>
    </source>
</evidence>
<evidence type="ECO:0000313" key="6">
    <source>
        <dbReference type="Proteomes" id="UP000481876"/>
    </source>
</evidence>
<dbReference type="EMBL" id="JACZKO010000038">
    <property type="protein sequence ID" value="MBE0561981.1"/>
    <property type="molecule type" value="Genomic_DNA"/>
</dbReference>
<dbReference type="EMBL" id="WBWS01000003">
    <property type="protein sequence ID" value="KAB2772787.1"/>
    <property type="molecule type" value="Genomic_DNA"/>
</dbReference>
<gene>
    <name evidence="2" type="ORF">F9L04_04230</name>
    <name evidence="3" type="ORF">F9L06_11225</name>
    <name evidence="4" type="ORF">IH622_14345</name>
</gene>
<evidence type="ECO:0000313" key="5">
    <source>
        <dbReference type="Proteomes" id="UP000441102"/>
    </source>
</evidence>
<comment type="caution">
    <text evidence="4">The sequence shown here is derived from an EMBL/GenBank/DDBJ whole genome shotgun (WGS) entry which is preliminary data.</text>
</comment>
<dbReference type="Gene3D" id="3.20.20.150">
    <property type="entry name" value="Divalent-metal-dependent TIM barrel enzymes"/>
    <property type="match status" value="1"/>
</dbReference>
<organism evidence="4 7">
    <name type="scientific">Brucella anthropi</name>
    <name type="common">Ochrobactrum anthropi</name>
    <dbReference type="NCBI Taxonomy" id="529"/>
    <lineage>
        <taxon>Bacteria</taxon>
        <taxon>Pseudomonadati</taxon>
        <taxon>Pseudomonadota</taxon>
        <taxon>Alphaproteobacteria</taxon>
        <taxon>Hyphomicrobiales</taxon>
        <taxon>Brucellaceae</taxon>
        <taxon>Brucella/Ochrobactrum group</taxon>
        <taxon>Brucella</taxon>
    </lineage>
</organism>
<dbReference type="GO" id="GO:0016853">
    <property type="term" value="F:isomerase activity"/>
    <property type="evidence" value="ECO:0007669"/>
    <property type="project" value="UniProtKB-KW"/>
</dbReference>
<proteinExistence type="predicted"/>
<reference evidence="4" key="2">
    <citation type="submission" date="2020-09" db="EMBL/GenBank/DDBJ databases">
        <authorList>
            <person name="Dalcin Martins P."/>
        </authorList>
    </citation>
    <scope>NUCLEOTIDE SEQUENCE</scope>
    <source>
        <strain evidence="4">MAG47</strain>
    </source>
</reference>
<dbReference type="PANTHER" id="PTHR12110:SF53">
    <property type="entry name" value="BLR5974 PROTEIN"/>
    <property type="match status" value="1"/>
</dbReference>
<dbReference type="SUPFAM" id="SSF51658">
    <property type="entry name" value="Xylose isomerase-like"/>
    <property type="match status" value="1"/>
</dbReference>
<dbReference type="InterPro" id="IPR050312">
    <property type="entry name" value="IolE/XylAMocC-like"/>
</dbReference>
<dbReference type="Pfam" id="PF01261">
    <property type="entry name" value="AP_endonuc_2"/>
    <property type="match status" value="1"/>
</dbReference>
<dbReference type="PANTHER" id="PTHR12110">
    <property type="entry name" value="HYDROXYPYRUVATE ISOMERASE"/>
    <property type="match status" value="1"/>
</dbReference>
<keyword evidence="4" id="KW-0413">Isomerase</keyword>
<evidence type="ECO:0000313" key="4">
    <source>
        <dbReference type="EMBL" id="MBE0561981.1"/>
    </source>
</evidence>
<sequence length="306" mass="34202">MTSDHTISAIGFCTPTGDGNFSTLEGAIRNIVELGSEAVELSLYGEEIISGGRLIPHRVDRLIDITRQFDMRYSVHGQIVSNFMDREHLDYQKAVVRAMLELCDRVGAEVLVHHSGHAPMPALSRIPDLDKMERDALAEMAELAKTYGVRIALENIFAMSDAEYRQTPAQVAETVVAVNHSSVCGLIDFSHAYIECTRLGIDWRPQIRAMAPVTGHLHVHDSFGRPYTMTKFYHPAEATALGIGDLHLPIGWGDIPWEEIFDELTFLPDTFLIMEIGEDRFSTEQADSLVRARKLAERVNNRLKAA</sequence>
<dbReference type="AlphaFoldDB" id="A0A011V7Y9"/>
<name>A0A011V7Y9_BRUAN</name>
<dbReference type="Proteomes" id="UP000481876">
    <property type="component" value="Unassembled WGS sequence"/>
</dbReference>
<dbReference type="EMBL" id="WBWX01000003">
    <property type="protein sequence ID" value="KAB2799154.1"/>
    <property type="molecule type" value="Genomic_DNA"/>
</dbReference>
<evidence type="ECO:0000313" key="7">
    <source>
        <dbReference type="Proteomes" id="UP000642265"/>
    </source>
</evidence>
<dbReference type="Proteomes" id="UP000441102">
    <property type="component" value="Unassembled WGS sequence"/>
</dbReference>
<accession>A0A011V7Y9</accession>
<dbReference type="InterPro" id="IPR013022">
    <property type="entry name" value="Xyl_isomerase-like_TIM-brl"/>
</dbReference>
<dbReference type="RefSeq" id="WP_036563545.1">
    <property type="nucleotide sequence ID" value="NZ_CP044971.1"/>
</dbReference>
<protein>
    <submittedName>
        <fullName evidence="4">Sugar phosphate isomerase/epimerase</fullName>
    </submittedName>
</protein>
<dbReference type="Proteomes" id="UP000642265">
    <property type="component" value="Unassembled WGS sequence"/>
</dbReference>
<dbReference type="GeneID" id="61315090"/>